<name>A0A139ITU3_9PEZI</name>
<evidence type="ECO:0000313" key="8">
    <source>
        <dbReference type="Proteomes" id="UP000073492"/>
    </source>
</evidence>
<dbReference type="InterPro" id="IPR045170">
    <property type="entry name" value="MTOX"/>
</dbReference>
<dbReference type="STRING" id="113226.A0A139ITU3"/>
<dbReference type="GO" id="GO:0008115">
    <property type="term" value="F:sarcosine oxidase activity"/>
    <property type="evidence" value="ECO:0007669"/>
    <property type="project" value="TreeGrafter"/>
</dbReference>
<protein>
    <recommendedName>
        <fullName evidence="6">FAD dependent oxidoreductase domain-containing protein</fullName>
    </recommendedName>
</protein>
<dbReference type="AlphaFoldDB" id="A0A139ITU3"/>
<dbReference type="Proteomes" id="UP000073492">
    <property type="component" value="Unassembled WGS sequence"/>
</dbReference>
<dbReference type="PANTHER" id="PTHR10961:SF26">
    <property type="entry name" value="L-SACCHAROPINE OXIDASE"/>
    <property type="match status" value="1"/>
</dbReference>
<evidence type="ECO:0000256" key="5">
    <source>
        <dbReference type="ARBA" id="ARBA00023002"/>
    </source>
</evidence>
<dbReference type="Pfam" id="PF01266">
    <property type="entry name" value="DAO"/>
    <property type="match status" value="1"/>
</dbReference>
<comment type="caution">
    <text evidence="7">The sequence shown here is derived from an EMBL/GenBank/DDBJ whole genome shotgun (WGS) entry which is preliminary data.</text>
</comment>
<dbReference type="Gene3D" id="3.30.9.10">
    <property type="entry name" value="D-Amino Acid Oxidase, subunit A, domain 2"/>
    <property type="match status" value="1"/>
</dbReference>
<dbReference type="SUPFAM" id="SSF51905">
    <property type="entry name" value="FAD/NAD(P)-binding domain"/>
    <property type="match status" value="1"/>
</dbReference>
<evidence type="ECO:0000259" key="6">
    <source>
        <dbReference type="Pfam" id="PF01266"/>
    </source>
</evidence>
<dbReference type="PANTHER" id="PTHR10961">
    <property type="entry name" value="PEROXISOMAL SARCOSINE OXIDASE"/>
    <property type="match status" value="1"/>
</dbReference>
<comment type="cofactor">
    <cofactor evidence="1">
        <name>FAD</name>
        <dbReference type="ChEBI" id="CHEBI:57692"/>
    </cofactor>
</comment>
<sequence length="277" mass="31469">MDKSTSILIVGSGTFGISRRTLIAFILNSLNYRLVNCLASGSRWLHECAVPGSLAKYVDPIYTRLAHEAFHLWQEPIFKDVFHHTGWIWGTDGTTELGRAQAYDRSYENTKAHGDPSKIVELPDWQTAVQKFPFLGYDQRHVEHKQNFRGIFNENAGWVDSIEAMEVLYRECCRLGVQFVHGKYGTVVSLERRAPSSEACGAKTEDGTIWYADKIILTAGAYCDTLLDFKGQLQATAYVVTHARLTPEQYQRYKDMPVIDMQVDFSEFQQVKPLTSV</sequence>
<evidence type="ECO:0000256" key="1">
    <source>
        <dbReference type="ARBA" id="ARBA00001974"/>
    </source>
</evidence>
<dbReference type="InterPro" id="IPR036188">
    <property type="entry name" value="FAD/NAD-bd_sf"/>
</dbReference>
<accession>A0A139ITU3</accession>
<evidence type="ECO:0000256" key="4">
    <source>
        <dbReference type="ARBA" id="ARBA00022827"/>
    </source>
</evidence>
<evidence type="ECO:0000313" key="7">
    <source>
        <dbReference type="EMBL" id="KXT18125.1"/>
    </source>
</evidence>
<feature type="domain" description="FAD dependent oxidoreductase" evidence="6">
    <location>
        <begin position="60"/>
        <end position="249"/>
    </location>
</feature>
<keyword evidence="4" id="KW-0274">FAD</keyword>
<dbReference type="GO" id="GO:0050660">
    <property type="term" value="F:flavin adenine dinucleotide binding"/>
    <property type="evidence" value="ECO:0007669"/>
    <property type="project" value="InterPro"/>
</dbReference>
<organism evidence="7 8">
    <name type="scientific">Pseudocercospora musae</name>
    <dbReference type="NCBI Taxonomy" id="113226"/>
    <lineage>
        <taxon>Eukaryota</taxon>
        <taxon>Fungi</taxon>
        <taxon>Dikarya</taxon>
        <taxon>Ascomycota</taxon>
        <taxon>Pezizomycotina</taxon>
        <taxon>Dothideomycetes</taxon>
        <taxon>Dothideomycetidae</taxon>
        <taxon>Mycosphaerellales</taxon>
        <taxon>Mycosphaerellaceae</taxon>
        <taxon>Pseudocercospora</taxon>
    </lineage>
</organism>
<dbReference type="OrthoDB" id="3631067at2759"/>
<dbReference type="Gene3D" id="3.50.50.60">
    <property type="entry name" value="FAD/NAD(P)-binding domain"/>
    <property type="match status" value="1"/>
</dbReference>
<reference evidence="7 8" key="1">
    <citation type="submission" date="2015-07" db="EMBL/GenBank/DDBJ databases">
        <title>Comparative genomics of the Sigatoka disease complex on banana suggests a link between parallel evolutionary changes in Pseudocercospora fijiensis and Pseudocercospora eumusae and increased virulence on the banana host.</title>
        <authorList>
            <person name="Chang T.-C."/>
            <person name="Salvucci A."/>
            <person name="Crous P.W."/>
            <person name="Stergiopoulos I."/>
        </authorList>
    </citation>
    <scope>NUCLEOTIDE SEQUENCE [LARGE SCALE GENOMIC DNA]</scope>
    <source>
        <strain evidence="7 8">CBS 116634</strain>
    </source>
</reference>
<dbReference type="GO" id="GO:0051698">
    <property type="term" value="F:saccharopine oxidase activity"/>
    <property type="evidence" value="ECO:0007669"/>
    <property type="project" value="TreeGrafter"/>
</dbReference>
<evidence type="ECO:0000256" key="2">
    <source>
        <dbReference type="ARBA" id="ARBA00010989"/>
    </source>
</evidence>
<dbReference type="EMBL" id="LFZO01000011">
    <property type="protein sequence ID" value="KXT18125.1"/>
    <property type="molecule type" value="Genomic_DNA"/>
</dbReference>
<dbReference type="InterPro" id="IPR006076">
    <property type="entry name" value="FAD-dep_OxRdtase"/>
</dbReference>
<proteinExistence type="inferred from homology"/>
<keyword evidence="3" id="KW-0285">Flavoprotein</keyword>
<keyword evidence="5" id="KW-0560">Oxidoreductase</keyword>
<gene>
    <name evidence="7" type="ORF">AC579_4547</name>
</gene>
<evidence type="ECO:0000256" key="3">
    <source>
        <dbReference type="ARBA" id="ARBA00022630"/>
    </source>
</evidence>
<keyword evidence="8" id="KW-1185">Reference proteome</keyword>
<comment type="similarity">
    <text evidence="2">Belongs to the MSOX/MTOX family.</text>
</comment>